<name>A0A6J1G2I9_CUCMO</name>
<protein>
    <submittedName>
        <fullName evidence="3">F-box/kelch-repeat protein At3g06240-like</fullName>
    </submittedName>
</protein>
<reference evidence="3" key="1">
    <citation type="submission" date="2025-08" db="UniProtKB">
        <authorList>
            <consortium name="RefSeq"/>
        </authorList>
    </citation>
    <scope>IDENTIFICATION</scope>
    <source>
        <tissue evidence="3">Young leaves</tissue>
    </source>
</reference>
<dbReference type="PANTHER" id="PTHR31672:SF13">
    <property type="entry name" value="F-BOX PROTEIN CPR30-LIKE"/>
    <property type="match status" value="1"/>
</dbReference>
<proteinExistence type="predicted"/>
<dbReference type="PANTHER" id="PTHR31672">
    <property type="entry name" value="BNACNNG10540D PROTEIN"/>
    <property type="match status" value="1"/>
</dbReference>
<dbReference type="Proteomes" id="UP000504609">
    <property type="component" value="Unplaced"/>
</dbReference>
<dbReference type="InterPro" id="IPR006527">
    <property type="entry name" value="F-box-assoc_dom_typ1"/>
</dbReference>
<dbReference type="KEGG" id="cmos:111450238"/>
<dbReference type="RefSeq" id="XP_022946026.1">
    <property type="nucleotide sequence ID" value="XM_023090258.1"/>
</dbReference>
<keyword evidence="2" id="KW-1185">Reference proteome</keyword>
<dbReference type="AlphaFoldDB" id="A0A6J1G2I9"/>
<accession>A0A6J1G2I9</accession>
<dbReference type="GeneID" id="111450238"/>
<feature type="domain" description="F-box associated beta-propeller type 1" evidence="1">
    <location>
        <begin position="30"/>
        <end position="207"/>
    </location>
</feature>
<evidence type="ECO:0000259" key="1">
    <source>
        <dbReference type="Pfam" id="PF07734"/>
    </source>
</evidence>
<dbReference type="InterPro" id="IPR036047">
    <property type="entry name" value="F-box-like_dom_sf"/>
</dbReference>
<dbReference type="SUPFAM" id="SSF81383">
    <property type="entry name" value="F-box domain"/>
    <property type="match status" value="1"/>
</dbReference>
<dbReference type="NCBIfam" id="TIGR01640">
    <property type="entry name" value="F_box_assoc_1"/>
    <property type="match status" value="1"/>
</dbReference>
<dbReference type="Pfam" id="PF07734">
    <property type="entry name" value="FBA_1"/>
    <property type="match status" value="1"/>
</dbReference>
<dbReference type="InterPro" id="IPR050796">
    <property type="entry name" value="SCF_F-box_component"/>
</dbReference>
<organism evidence="2 3">
    <name type="scientific">Cucurbita moschata</name>
    <name type="common">Winter crookneck squash</name>
    <name type="synonym">Cucurbita pepo var. moschata</name>
    <dbReference type="NCBI Taxonomy" id="3662"/>
    <lineage>
        <taxon>Eukaryota</taxon>
        <taxon>Viridiplantae</taxon>
        <taxon>Streptophyta</taxon>
        <taxon>Embryophyta</taxon>
        <taxon>Tracheophyta</taxon>
        <taxon>Spermatophyta</taxon>
        <taxon>Magnoliopsida</taxon>
        <taxon>eudicotyledons</taxon>
        <taxon>Gunneridae</taxon>
        <taxon>Pentapetalae</taxon>
        <taxon>rosids</taxon>
        <taxon>fabids</taxon>
        <taxon>Cucurbitales</taxon>
        <taxon>Cucurbitaceae</taxon>
        <taxon>Cucurbiteae</taxon>
        <taxon>Cucurbita</taxon>
    </lineage>
</organism>
<sequence length="228" mass="26962">MAAEIVGNNLEMAMEILSHLPPETLLRFKSVQKSWDTLGFGYDANSRDFKVVRVVHVLEMFGFFLYMRMEIYDLSKDRWREIEALDNDSYASITWMPWSELYHEGTYYWYSHRETNDMTNGEALQSFDMGKEVFSRILLPESFNIKEEGWEKRRSFGILNGSIVVFHYPAEMIEKIFDVWEMRKEAETDVVLWSKLLTIGPVFRIDKPLLFLSSDEVLMEDNEGRDFV</sequence>
<evidence type="ECO:0000313" key="3">
    <source>
        <dbReference type="RefSeq" id="XP_022946026.1"/>
    </source>
</evidence>
<gene>
    <name evidence="3" type="primary">LOC111450238</name>
</gene>
<evidence type="ECO:0000313" key="2">
    <source>
        <dbReference type="Proteomes" id="UP000504609"/>
    </source>
</evidence>
<dbReference type="InterPro" id="IPR017451">
    <property type="entry name" value="F-box-assoc_interact_dom"/>
</dbReference>